<evidence type="ECO:0000256" key="8">
    <source>
        <dbReference type="ARBA" id="ARBA00023209"/>
    </source>
</evidence>
<dbReference type="PANTHER" id="PTHR10067">
    <property type="entry name" value="PHOSPHATIDYLSERINE DECARBOXYLASE"/>
    <property type="match status" value="1"/>
</dbReference>
<keyword evidence="14" id="KW-1185">Reference proteome</keyword>
<reference evidence="13 14" key="1">
    <citation type="submission" date="2024-04" db="EMBL/GenBank/DDBJ databases">
        <title>Novel species of the genus Ideonella isolated from streams.</title>
        <authorList>
            <person name="Lu H."/>
        </authorList>
    </citation>
    <scope>NUCLEOTIDE SEQUENCE [LARGE SCALE GENOMIC DNA]</scope>
    <source>
        <strain evidence="13 14">BYS139W</strain>
    </source>
</reference>
<dbReference type="InterPro" id="IPR033177">
    <property type="entry name" value="PSD-B"/>
</dbReference>
<dbReference type="InterPro" id="IPR003817">
    <property type="entry name" value="PS_Dcarbxylase"/>
</dbReference>
<dbReference type="Proteomes" id="UP001368500">
    <property type="component" value="Unassembled WGS sequence"/>
</dbReference>
<gene>
    <name evidence="13" type="primary">asd</name>
    <name evidence="13" type="ORF">AACH11_04050</name>
</gene>
<keyword evidence="7" id="KW-0865">Zymogen</keyword>
<evidence type="ECO:0000256" key="6">
    <source>
        <dbReference type="ARBA" id="ARBA00023098"/>
    </source>
</evidence>
<keyword evidence="8" id="KW-0594">Phospholipid biosynthesis</keyword>
<keyword evidence="5" id="KW-0210">Decarboxylase</keyword>
<evidence type="ECO:0000256" key="11">
    <source>
        <dbReference type="ARBA" id="ARBA00023317"/>
    </source>
</evidence>
<evidence type="ECO:0000256" key="7">
    <source>
        <dbReference type="ARBA" id="ARBA00023145"/>
    </source>
</evidence>
<evidence type="ECO:0000256" key="10">
    <source>
        <dbReference type="ARBA" id="ARBA00023264"/>
    </source>
</evidence>
<evidence type="ECO:0000256" key="9">
    <source>
        <dbReference type="ARBA" id="ARBA00023239"/>
    </source>
</evidence>
<organism evidence="13 14">
    <name type="scientific">Pseudaquabacterium rugosum</name>
    <dbReference type="NCBI Taxonomy" id="2984194"/>
    <lineage>
        <taxon>Bacteria</taxon>
        <taxon>Pseudomonadati</taxon>
        <taxon>Pseudomonadota</taxon>
        <taxon>Betaproteobacteria</taxon>
        <taxon>Burkholderiales</taxon>
        <taxon>Sphaerotilaceae</taxon>
        <taxon>Pseudaquabacterium</taxon>
    </lineage>
</organism>
<keyword evidence="9 13" id="KW-0456">Lyase</keyword>
<comment type="caution">
    <text evidence="13">The sequence shown here is derived from an EMBL/GenBank/DDBJ whole genome shotgun (WGS) entry which is preliminary data.</text>
</comment>
<keyword evidence="6" id="KW-0443">Lipid metabolism</keyword>
<accession>A0ABU9B5I8</accession>
<keyword evidence="10" id="KW-1208">Phospholipid metabolism</keyword>
<evidence type="ECO:0000256" key="4">
    <source>
        <dbReference type="ARBA" id="ARBA00022516"/>
    </source>
</evidence>
<evidence type="ECO:0000256" key="3">
    <source>
        <dbReference type="ARBA" id="ARBA00012243"/>
    </source>
</evidence>
<evidence type="ECO:0000256" key="2">
    <source>
        <dbReference type="ARBA" id="ARBA00005189"/>
    </source>
</evidence>
<dbReference type="Pfam" id="PF02666">
    <property type="entry name" value="PS_Dcarbxylase"/>
    <property type="match status" value="1"/>
</dbReference>
<dbReference type="GO" id="GO:0004609">
    <property type="term" value="F:phosphatidylserine decarboxylase activity"/>
    <property type="evidence" value="ECO:0007669"/>
    <property type="project" value="UniProtKB-EC"/>
</dbReference>
<keyword evidence="4" id="KW-0444">Lipid biosynthesis</keyword>
<evidence type="ECO:0000313" key="14">
    <source>
        <dbReference type="Proteomes" id="UP001368500"/>
    </source>
</evidence>
<name>A0ABU9B5I8_9BURK</name>
<evidence type="ECO:0000256" key="1">
    <source>
        <dbReference type="ARBA" id="ARBA00001928"/>
    </source>
</evidence>
<keyword evidence="11" id="KW-0670">Pyruvate</keyword>
<dbReference type="NCBIfam" id="TIGR00163">
    <property type="entry name" value="PS_decarb"/>
    <property type="match status" value="1"/>
</dbReference>
<comment type="pathway">
    <text evidence="12">Phospholipid metabolism; phosphatidylethanolamine biosynthesis.</text>
</comment>
<evidence type="ECO:0000313" key="13">
    <source>
        <dbReference type="EMBL" id="MEK8025134.1"/>
    </source>
</evidence>
<proteinExistence type="predicted"/>
<sequence length="307" mass="33706">MNPPLNPPSSPPSTARPSLTTLLKEDLNFLLTNRVPRLALTRAMGRYARIDSPWLTRLSLAVWRCFTDLDLSEAQAPPDGRWRSVRQVFTRALKPGLRPIAADTAVLCSPCDAIVGACGAVQGTTAFQAKGYPYSLNELFGPTQDSTPFHDGEFITLRLTSAMYHRFHAPADLRLEHVTFHSGDTWNVNPIAVRRVERLFCRNERAVLRARLAPGLGGHPIALVPVAAILVASLRLHALDLTLSQGWGGPTELPCDAASRKGEELGWFEHGSTILVFVPKGFTRARGIEPGARIRMGEPLLRLPART</sequence>
<comment type="cofactor">
    <cofactor evidence="1">
        <name>pyruvate</name>
        <dbReference type="ChEBI" id="CHEBI:15361"/>
    </cofactor>
</comment>
<protein>
    <recommendedName>
        <fullName evidence="3">phosphatidylserine decarboxylase</fullName>
        <ecNumber evidence="3">4.1.1.65</ecNumber>
    </recommendedName>
</protein>
<comment type="pathway">
    <text evidence="2">Lipid metabolism.</text>
</comment>
<dbReference type="EC" id="4.1.1.65" evidence="3"/>
<evidence type="ECO:0000256" key="5">
    <source>
        <dbReference type="ARBA" id="ARBA00022793"/>
    </source>
</evidence>
<dbReference type="PANTHER" id="PTHR10067:SF6">
    <property type="entry name" value="PHOSPHATIDYLSERINE DECARBOXYLASE PROENZYME, MITOCHONDRIAL"/>
    <property type="match status" value="1"/>
</dbReference>
<dbReference type="EMBL" id="JBBUTF010000003">
    <property type="protein sequence ID" value="MEK8025134.1"/>
    <property type="molecule type" value="Genomic_DNA"/>
</dbReference>
<dbReference type="RefSeq" id="WP_341372916.1">
    <property type="nucleotide sequence ID" value="NZ_JBBUTF010000003.1"/>
</dbReference>
<evidence type="ECO:0000256" key="12">
    <source>
        <dbReference type="ARBA" id="ARBA00024326"/>
    </source>
</evidence>